<evidence type="ECO:0000259" key="5">
    <source>
        <dbReference type="PROSITE" id="PS50977"/>
    </source>
</evidence>
<gene>
    <name evidence="6" type="ORF">QFZ53_001558</name>
</gene>
<dbReference type="PRINTS" id="PR00455">
    <property type="entry name" value="HTHTETR"/>
</dbReference>
<evidence type="ECO:0000256" key="1">
    <source>
        <dbReference type="ARBA" id="ARBA00023015"/>
    </source>
</evidence>
<evidence type="ECO:0000256" key="2">
    <source>
        <dbReference type="ARBA" id="ARBA00023125"/>
    </source>
</evidence>
<feature type="DNA-binding region" description="H-T-H motif" evidence="4">
    <location>
        <begin position="44"/>
        <end position="63"/>
    </location>
</feature>
<dbReference type="InterPro" id="IPR001647">
    <property type="entry name" value="HTH_TetR"/>
</dbReference>
<feature type="domain" description="HTH tetR-type" evidence="5">
    <location>
        <begin position="21"/>
        <end position="81"/>
    </location>
</feature>
<dbReference type="EMBL" id="JAUSXV010000001">
    <property type="protein sequence ID" value="MDQ0647362.1"/>
    <property type="molecule type" value="Genomic_DNA"/>
</dbReference>
<keyword evidence="1" id="KW-0805">Transcription regulation</keyword>
<comment type="caution">
    <text evidence="6">The sequence shown here is derived from an EMBL/GenBank/DDBJ whole genome shotgun (WGS) entry which is preliminary data.</text>
</comment>
<dbReference type="GO" id="GO:0003700">
    <property type="term" value="F:DNA-binding transcription factor activity"/>
    <property type="evidence" value="ECO:0007669"/>
    <property type="project" value="TreeGrafter"/>
</dbReference>
<proteinExistence type="predicted"/>
<dbReference type="RefSeq" id="WP_307295196.1">
    <property type="nucleotide sequence ID" value="NZ_JAUSXV010000001.1"/>
</dbReference>
<dbReference type="Gene3D" id="1.10.357.10">
    <property type="entry name" value="Tetracycline Repressor, domain 2"/>
    <property type="match status" value="1"/>
</dbReference>
<dbReference type="Pfam" id="PF00440">
    <property type="entry name" value="TetR_N"/>
    <property type="match status" value="1"/>
</dbReference>
<name>A0AAW8EVT6_9MICO</name>
<keyword evidence="3" id="KW-0804">Transcription</keyword>
<dbReference type="InterPro" id="IPR050109">
    <property type="entry name" value="HTH-type_TetR-like_transc_reg"/>
</dbReference>
<protein>
    <submittedName>
        <fullName evidence="6">AcrR family transcriptional regulator</fullName>
    </submittedName>
</protein>
<sequence length="210" mass="22909">MSSAAASGVLSDESGRRLSSDERRAQIVQAALAVFGARGYEGAKTDEVARAAGVSQPYVVRLFGSKENLFLAAVDEALARLLTSFRAALARDDDLPVGKRIGEAYVDLIEVRGLHQTLAHSYLLGSHPVIGPAARRGFAQVWRFFRDEVGMDADEARAFFAEGMLISTLIGLRIVDDYGSDPQITELFRSCFPSELPHVLDVLPRGAERW</sequence>
<dbReference type="AlphaFoldDB" id="A0AAW8EVT6"/>
<dbReference type="PANTHER" id="PTHR30055">
    <property type="entry name" value="HTH-TYPE TRANSCRIPTIONAL REGULATOR RUTR"/>
    <property type="match status" value="1"/>
</dbReference>
<evidence type="ECO:0000313" key="7">
    <source>
        <dbReference type="Proteomes" id="UP001244427"/>
    </source>
</evidence>
<keyword evidence="7" id="KW-1185">Reference proteome</keyword>
<dbReference type="InterPro" id="IPR009057">
    <property type="entry name" value="Homeodomain-like_sf"/>
</dbReference>
<reference evidence="6 7" key="1">
    <citation type="submission" date="2023-07" db="EMBL/GenBank/DDBJ databases">
        <title>Comparative genomics of wheat-associated soil bacteria to identify genetic determinants of phenazine resistance.</title>
        <authorList>
            <person name="Mouncey N."/>
        </authorList>
    </citation>
    <scope>NUCLEOTIDE SEQUENCE [LARGE SCALE GENOMIC DNA]</scope>
    <source>
        <strain evidence="6 7">W4I9-1</strain>
    </source>
</reference>
<dbReference type="Proteomes" id="UP001244427">
    <property type="component" value="Unassembled WGS sequence"/>
</dbReference>
<dbReference type="SUPFAM" id="SSF46689">
    <property type="entry name" value="Homeodomain-like"/>
    <property type="match status" value="1"/>
</dbReference>
<evidence type="ECO:0000256" key="3">
    <source>
        <dbReference type="ARBA" id="ARBA00023163"/>
    </source>
</evidence>
<keyword evidence="2 4" id="KW-0238">DNA-binding</keyword>
<accession>A0AAW8EVT6</accession>
<evidence type="ECO:0000256" key="4">
    <source>
        <dbReference type="PROSITE-ProRule" id="PRU00335"/>
    </source>
</evidence>
<dbReference type="PANTHER" id="PTHR30055:SF234">
    <property type="entry name" value="HTH-TYPE TRANSCRIPTIONAL REGULATOR BETI"/>
    <property type="match status" value="1"/>
</dbReference>
<dbReference type="PROSITE" id="PS50977">
    <property type="entry name" value="HTH_TETR_2"/>
    <property type="match status" value="1"/>
</dbReference>
<evidence type="ECO:0000313" key="6">
    <source>
        <dbReference type="EMBL" id="MDQ0647362.1"/>
    </source>
</evidence>
<dbReference type="GO" id="GO:0000976">
    <property type="term" value="F:transcription cis-regulatory region binding"/>
    <property type="evidence" value="ECO:0007669"/>
    <property type="project" value="TreeGrafter"/>
</dbReference>
<organism evidence="6 7">
    <name type="scientific">Microbacterium natoriense</name>
    <dbReference type="NCBI Taxonomy" id="284570"/>
    <lineage>
        <taxon>Bacteria</taxon>
        <taxon>Bacillati</taxon>
        <taxon>Actinomycetota</taxon>
        <taxon>Actinomycetes</taxon>
        <taxon>Micrococcales</taxon>
        <taxon>Microbacteriaceae</taxon>
        <taxon>Microbacterium</taxon>
    </lineage>
</organism>